<organism evidence="2 3">
    <name type="scientific">Calocera viscosa (strain TUFC12733)</name>
    <dbReference type="NCBI Taxonomy" id="1330018"/>
    <lineage>
        <taxon>Eukaryota</taxon>
        <taxon>Fungi</taxon>
        <taxon>Dikarya</taxon>
        <taxon>Basidiomycota</taxon>
        <taxon>Agaricomycotina</taxon>
        <taxon>Dacrymycetes</taxon>
        <taxon>Dacrymycetales</taxon>
        <taxon>Dacrymycetaceae</taxon>
        <taxon>Calocera</taxon>
    </lineage>
</organism>
<proteinExistence type="predicted"/>
<accession>A0A167IAA8</accession>
<sequence>MLSFTTAITAILTVTAAVALPHREARNENALASRAGPSGYVVYPPGGTSFESMGGAESDNGAGGISFIHIQYQGIDVNSPYTQTIGVDVYLQDPTGVQPDQYLTYDFGNPNSLLIDGYFSPPSGACGDYNLVFVEHQNLGNFGDIIKFQAAAPAITIVCTPIQ</sequence>
<protein>
    <submittedName>
        <fullName evidence="2">Uncharacterized protein</fullName>
    </submittedName>
</protein>
<keyword evidence="1" id="KW-0732">Signal</keyword>
<dbReference type="Proteomes" id="UP000076738">
    <property type="component" value="Unassembled WGS sequence"/>
</dbReference>
<feature type="signal peptide" evidence="1">
    <location>
        <begin position="1"/>
        <end position="19"/>
    </location>
</feature>
<keyword evidence="3" id="KW-1185">Reference proteome</keyword>
<evidence type="ECO:0000313" key="2">
    <source>
        <dbReference type="EMBL" id="KZO92446.1"/>
    </source>
</evidence>
<evidence type="ECO:0000313" key="3">
    <source>
        <dbReference type="Proteomes" id="UP000076738"/>
    </source>
</evidence>
<gene>
    <name evidence="2" type="ORF">CALVIDRAFT_567319</name>
</gene>
<reference evidence="2 3" key="1">
    <citation type="journal article" date="2016" name="Mol. Biol. Evol.">
        <title>Comparative Genomics of Early-Diverging Mushroom-Forming Fungi Provides Insights into the Origins of Lignocellulose Decay Capabilities.</title>
        <authorList>
            <person name="Nagy L.G."/>
            <person name="Riley R."/>
            <person name="Tritt A."/>
            <person name="Adam C."/>
            <person name="Daum C."/>
            <person name="Floudas D."/>
            <person name="Sun H."/>
            <person name="Yadav J.S."/>
            <person name="Pangilinan J."/>
            <person name="Larsson K.H."/>
            <person name="Matsuura K."/>
            <person name="Barry K."/>
            <person name="Labutti K."/>
            <person name="Kuo R."/>
            <person name="Ohm R.A."/>
            <person name="Bhattacharya S.S."/>
            <person name="Shirouzu T."/>
            <person name="Yoshinaga Y."/>
            <person name="Martin F.M."/>
            <person name="Grigoriev I.V."/>
            <person name="Hibbett D.S."/>
        </authorList>
    </citation>
    <scope>NUCLEOTIDE SEQUENCE [LARGE SCALE GENOMIC DNA]</scope>
    <source>
        <strain evidence="2 3">TUFC12733</strain>
    </source>
</reference>
<dbReference type="AlphaFoldDB" id="A0A167IAA8"/>
<dbReference type="OrthoDB" id="3375090at2759"/>
<feature type="chain" id="PRO_5007888009" evidence="1">
    <location>
        <begin position="20"/>
        <end position="163"/>
    </location>
</feature>
<dbReference type="EMBL" id="KV417310">
    <property type="protein sequence ID" value="KZO92446.1"/>
    <property type="molecule type" value="Genomic_DNA"/>
</dbReference>
<evidence type="ECO:0000256" key="1">
    <source>
        <dbReference type="SAM" id="SignalP"/>
    </source>
</evidence>
<name>A0A167IAA8_CALVF</name>